<dbReference type="GO" id="GO:0006572">
    <property type="term" value="P:L-tyrosine catabolic process"/>
    <property type="evidence" value="ECO:0007669"/>
    <property type="project" value="TreeGrafter"/>
</dbReference>
<dbReference type="Pfam" id="PF00155">
    <property type="entry name" value="Aminotran_1_2"/>
    <property type="match status" value="1"/>
</dbReference>
<gene>
    <name evidence="2" type="ORF">Ddye_018688</name>
</gene>
<dbReference type="GO" id="GO:0030170">
    <property type="term" value="F:pyridoxal phosphate binding"/>
    <property type="evidence" value="ECO:0007669"/>
    <property type="project" value="InterPro"/>
</dbReference>
<name>A0AAD9UBT6_9ROSI</name>
<protein>
    <recommendedName>
        <fullName evidence="1">Aminotransferase class I/classII large domain-containing protein</fullName>
    </recommendedName>
</protein>
<comment type="caution">
    <text evidence="2">The sequence shown here is derived from an EMBL/GenBank/DDBJ whole genome shotgun (WGS) entry which is preliminary data.</text>
</comment>
<dbReference type="InterPro" id="IPR004839">
    <property type="entry name" value="Aminotransferase_I/II_large"/>
</dbReference>
<evidence type="ECO:0000313" key="3">
    <source>
        <dbReference type="Proteomes" id="UP001280121"/>
    </source>
</evidence>
<dbReference type="AlphaFoldDB" id="A0AAD9UBT6"/>
<accession>A0AAD9UBT6</accession>
<organism evidence="2 3">
    <name type="scientific">Dipteronia dyeriana</name>
    <dbReference type="NCBI Taxonomy" id="168575"/>
    <lineage>
        <taxon>Eukaryota</taxon>
        <taxon>Viridiplantae</taxon>
        <taxon>Streptophyta</taxon>
        <taxon>Embryophyta</taxon>
        <taxon>Tracheophyta</taxon>
        <taxon>Spermatophyta</taxon>
        <taxon>Magnoliopsida</taxon>
        <taxon>eudicotyledons</taxon>
        <taxon>Gunneridae</taxon>
        <taxon>Pentapetalae</taxon>
        <taxon>rosids</taxon>
        <taxon>malvids</taxon>
        <taxon>Sapindales</taxon>
        <taxon>Sapindaceae</taxon>
        <taxon>Hippocastanoideae</taxon>
        <taxon>Acereae</taxon>
        <taxon>Dipteronia</taxon>
    </lineage>
</organism>
<feature type="domain" description="Aminotransferase class I/classII large" evidence="1">
    <location>
        <begin position="23"/>
        <end position="105"/>
    </location>
</feature>
<dbReference type="InterPro" id="IPR015424">
    <property type="entry name" value="PyrdxlP-dep_Trfase"/>
</dbReference>
<dbReference type="GO" id="GO:0004838">
    <property type="term" value="F:L-tyrosine-2-oxoglutarate transaminase activity"/>
    <property type="evidence" value="ECO:0007669"/>
    <property type="project" value="TreeGrafter"/>
</dbReference>
<dbReference type="InterPro" id="IPR015422">
    <property type="entry name" value="PyrdxlP-dep_Trfase_small"/>
</dbReference>
<dbReference type="PANTHER" id="PTHR45744:SF11">
    <property type="entry name" value="TYROSINE AMINOTRANSFERASE"/>
    <property type="match status" value="1"/>
</dbReference>
<reference evidence="2" key="1">
    <citation type="journal article" date="2023" name="Plant J.">
        <title>Genome sequences and population genomics provide insights into the demographic history, inbreeding, and mutation load of two 'living fossil' tree species of Dipteronia.</title>
        <authorList>
            <person name="Feng Y."/>
            <person name="Comes H.P."/>
            <person name="Chen J."/>
            <person name="Zhu S."/>
            <person name="Lu R."/>
            <person name="Zhang X."/>
            <person name="Li P."/>
            <person name="Qiu J."/>
            <person name="Olsen K.M."/>
            <person name="Qiu Y."/>
        </authorList>
    </citation>
    <scope>NUCLEOTIDE SEQUENCE</scope>
    <source>
        <strain evidence="2">KIB01</strain>
    </source>
</reference>
<evidence type="ECO:0000313" key="2">
    <source>
        <dbReference type="EMBL" id="KAK2651199.1"/>
    </source>
</evidence>
<dbReference type="SUPFAM" id="SSF53383">
    <property type="entry name" value="PLP-dependent transferases"/>
    <property type="match status" value="1"/>
</dbReference>
<keyword evidence="3" id="KW-1185">Reference proteome</keyword>
<dbReference type="PANTHER" id="PTHR45744">
    <property type="entry name" value="TYROSINE AMINOTRANSFERASE"/>
    <property type="match status" value="1"/>
</dbReference>
<dbReference type="Gene3D" id="3.90.1150.10">
    <property type="entry name" value="Aspartate Aminotransferase, domain 1"/>
    <property type="match status" value="1"/>
</dbReference>
<dbReference type="EMBL" id="JANJYI010000005">
    <property type="protein sequence ID" value="KAK2651199.1"/>
    <property type="molecule type" value="Genomic_DNA"/>
</dbReference>
<evidence type="ECO:0000259" key="1">
    <source>
        <dbReference type="Pfam" id="PF00155"/>
    </source>
</evidence>
<dbReference type="Proteomes" id="UP001280121">
    <property type="component" value="Unassembled WGS sequence"/>
</dbReference>
<proteinExistence type="predicted"/>
<sequence length="125" mass="14059">MVHCRISLRKRKLNSSRKASVYSETSEILCDRIQEIPCLTCPTKPEGAVCILVRLIENLSDVSLLKGIADDMDFCIKLAKKESVIVLPGVTVGLKNWLRISFAVHVIPLEDGIKRIKVFCQRHAK</sequence>